<feature type="modified residue" description="N6-(pyridoxal phosphate)lysine" evidence="8">
    <location>
        <position position="44"/>
    </location>
</feature>
<dbReference type="AlphaFoldDB" id="H5SVQ8"/>
<feature type="binding site" evidence="7">
    <location>
        <position position="273"/>
    </location>
    <ligand>
        <name>pyridoxal 5'-phosphate</name>
        <dbReference type="ChEBI" id="CHEBI:597326"/>
    </ligand>
</feature>
<feature type="binding site" evidence="7">
    <location>
        <position position="74"/>
    </location>
    <ligand>
        <name>pyridoxal 5'-phosphate</name>
        <dbReference type="ChEBI" id="CHEBI:597326"/>
    </ligand>
</feature>
<dbReference type="InterPro" id="IPR050214">
    <property type="entry name" value="Cys_Synth/Cystath_Beta-Synth"/>
</dbReference>
<dbReference type="PANTHER" id="PTHR10314">
    <property type="entry name" value="CYSTATHIONINE BETA-SYNTHASE"/>
    <property type="match status" value="1"/>
</dbReference>
<dbReference type="PROSITE" id="PS00901">
    <property type="entry name" value="CYS_SYNTHASE"/>
    <property type="match status" value="1"/>
</dbReference>
<dbReference type="FunFam" id="3.40.50.1100:FF:000003">
    <property type="entry name" value="Cystathionine beta-synthase"/>
    <property type="match status" value="1"/>
</dbReference>
<dbReference type="EMBL" id="AP011803">
    <property type="protein sequence ID" value="BAL59687.1"/>
    <property type="molecule type" value="Genomic_DNA"/>
</dbReference>
<accession>H5SVQ8</accession>
<reference evidence="10" key="1">
    <citation type="journal article" date="2005" name="Environ. Microbiol.">
        <title>Genetic and functional properties of uncultivated thermophilic crenarchaeotes from a subsurface gold mine as revealed by analysis of genome fragments.</title>
        <authorList>
            <person name="Nunoura T."/>
            <person name="Hirayama H."/>
            <person name="Takami H."/>
            <person name="Oida H."/>
            <person name="Nishi S."/>
            <person name="Shimamura S."/>
            <person name="Suzuki Y."/>
            <person name="Inagaki F."/>
            <person name="Takai K."/>
            <person name="Nealson K.H."/>
            <person name="Horikoshi K."/>
        </authorList>
    </citation>
    <scope>NUCLEOTIDE SEQUENCE</scope>
</reference>
<evidence type="ECO:0000256" key="8">
    <source>
        <dbReference type="PIRSR" id="PIRSR605856-51"/>
    </source>
</evidence>
<comment type="similarity">
    <text evidence="2">Belongs to the cysteine synthase/cystathionine beta-synthase family.</text>
</comment>
<evidence type="ECO:0000256" key="5">
    <source>
        <dbReference type="ARBA" id="ARBA00022898"/>
    </source>
</evidence>
<feature type="binding site" evidence="7">
    <location>
        <begin position="180"/>
        <end position="184"/>
    </location>
    <ligand>
        <name>pyridoxal 5'-phosphate</name>
        <dbReference type="ChEBI" id="CHEBI:597326"/>
    </ligand>
</feature>
<protein>
    <submittedName>
        <fullName evidence="10">Pyridoxal-5'-phosphate-dependent protein beta subunit</fullName>
    </submittedName>
</protein>
<keyword evidence="6" id="KW-0198">Cysteine biosynthesis</keyword>
<proteinExistence type="inferred from homology"/>
<dbReference type="InterPro" id="IPR001216">
    <property type="entry name" value="P-phosphate_BS"/>
</dbReference>
<dbReference type="GO" id="GO:0004124">
    <property type="term" value="F:cysteine synthase activity"/>
    <property type="evidence" value="ECO:0007669"/>
    <property type="project" value="InterPro"/>
</dbReference>
<dbReference type="CDD" id="cd01561">
    <property type="entry name" value="CBS_like"/>
    <property type="match status" value="1"/>
</dbReference>
<dbReference type="InterPro" id="IPR001926">
    <property type="entry name" value="TrpB-like_PALP"/>
</dbReference>
<comment type="cofactor">
    <cofactor evidence="1 7">
        <name>pyridoxal 5'-phosphate</name>
        <dbReference type="ChEBI" id="CHEBI:597326"/>
    </cofactor>
</comment>
<organism evidence="10">
    <name type="scientific">Acetithermum autotrophicum</name>
    <dbReference type="NCBI Taxonomy" id="1446466"/>
    <lineage>
        <taxon>Bacteria</taxon>
        <taxon>Candidatus Bipolaricaulota</taxon>
        <taxon>Candidatus Acetithermum</taxon>
    </lineage>
</organism>
<evidence type="ECO:0000313" key="10">
    <source>
        <dbReference type="EMBL" id="BAL59687.1"/>
    </source>
</evidence>
<dbReference type="NCBIfam" id="TIGR01136">
    <property type="entry name" value="cysKM"/>
    <property type="match status" value="1"/>
</dbReference>
<dbReference type="InterPro" id="IPR036052">
    <property type="entry name" value="TrpB-like_PALP_sf"/>
</dbReference>
<keyword evidence="5 7" id="KW-0663">Pyridoxal phosphate</keyword>
<dbReference type="Gene3D" id="3.40.50.1100">
    <property type="match status" value="2"/>
</dbReference>
<sequence length="320" mass="35064">MRVAENLLELIGQTPMVALNRINPVKGVRLLAKLEYFNPGGSVKDRIGIYMIEAAERDGTLKPGDWIVEPTSGNTGVGLCIAAILKGYRVVFTMPDKVSPEKIDLLKAYGAEVVICPTAVAPDDPRSYYSVAKQIAKERPAFLPNQYENVANREAHYRTTGPEIWEQTAGKLDAFVAGIGTGGTISGTGKFLKERNPHIKIIGADPEGSMIYSEFYKLPHDVHTYLIEGIGEDIIPKTLDFSVIDEIIRVTDKEAYQMARELAKKEAILTGSSGGAALVAALKYAEKVQQGTIVVLIPDTGRQYLSKVYSESWLRKHGLL</sequence>
<dbReference type="FunFam" id="3.40.50.1100:FF:000118">
    <property type="entry name" value="Related to CYS4-cystathionine beta-synthase"/>
    <property type="match status" value="1"/>
</dbReference>
<name>H5SVQ8_ACEAU</name>
<dbReference type="Pfam" id="PF00291">
    <property type="entry name" value="PALP"/>
    <property type="match status" value="1"/>
</dbReference>
<gene>
    <name evidence="10" type="ORF">HGMM_OP4C323</name>
</gene>
<evidence type="ECO:0000259" key="9">
    <source>
        <dbReference type="Pfam" id="PF00291"/>
    </source>
</evidence>
<dbReference type="InterPro" id="IPR005856">
    <property type="entry name" value="Cys_synth"/>
</dbReference>
<evidence type="ECO:0000256" key="6">
    <source>
        <dbReference type="ARBA" id="ARBA00023192"/>
    </source>
</evidence>
<keyword evidence="3" id="KW-0028">Amino-acid biosynthesis</keyword>
<keyword evidence="4" id="KW-0808">Transferase</keyword>
<feature type="domain" description="Tryptophan synthase beta chain-like PALP" evidence="9">
    <location>
        <begin position="9"/>
        <end position="299"/>
    </location>
</feature>
<reference evidence="10" key="2">
    <citation type="journal article" date="2012" name="PLoS ONE">
        <title>A Deeply Branching Thermophilic Bacterium with an Ancient Acetyl-CoA Pathway Dominates a Subsurface Ecosystem.</title>
        <authorList>
            <person name="Takami H."/>
            <person name="Noguchi H."/>
            <person name="Takaki Y."/>
            <person name="Uchiyama I."/>
            <person name="Toyoda A."/>
            <person name="Nishi S."/>
            <person name="Chee G.-J."/>
            <person name="Arai W."/>
            <person name="Nunoura T."/>
            <person name="Itoh T."/>
            <person name="Hattori M."/>
            <person name="Takai K."/>
        </authorList>
    </citation>
    <scope>NUCLEOTIDE SEQUENCE</scope>
</reference>
<evidence type="ECO:0000256" key="4">
    <source>
        <dbReference type="ARBA" id="ARBA00022679"/>
    </source>
</evidence>
<evidence type="ECO:0000256" key="3">
    <source>
        <dbReference type="ARBA" id="ARBA00022605"/>
    </source>
</evidence>
<evidence type="ECO:0000256" key="1">
    <source>
        <dbReference type="ARBA" id="ARBA00001933"/>
    </source>
</evidence>
<evidence type="ECO:0000256" key="2">
    <source>
        <dbReference type="ARBA" id="ARBA00007103"/>
    </source>
</evidence>
<dbReference type="SUPFAM" id="SSF53686">
    <property type="entry name" value="Tryptophan synthase beta subunit-like PLP-dependent enzymes"/>
    <property type="match status" value="1"/>
</dbReference>
<dbReference type="GO" id="GO:0006535">
    <property type="term" value="P:cysteine biosynthetic process from serine"/>
    <property type="evidence" value="ECO:0007669"/>
    <property type="project" value="InterPro"/>
</dbReference>
<evidence type="ECO:0000256" key="7">
    <source>
        <dbReference type="PIRSR" id="PIRSR605856-50"/>
    </source>
</evidence>